<comment type="caution">
    <text evidence="1">The sequence shown here is derived from an EMBL/GenBank/DDBJ whole genome shotgun (WGS) entry which is preliminary data.</text>
</comment>
<protein>
    <recommendedName>
        <fullName evidence="3">Reverse transcriptase</fullName>
    </recommendedName>
</protein>
<proteinExistence type="predicted"/>
<dbReference type="EMBL" id="CAICTM010002340">
    <property type="protein sequence ID" value="CAB9528879.1"/>
    <property type="molecule type" value="Genomic_DNA"/>
</dbReference>
<name>A0A9N8EZP3_9STRA</name>
<evidence type="ECO:0000313" key="2">
    <source>
        <dbReference type="Proteomes" id="UP001153069"/>
    </source>
</evidence>
<evidence type="ECO:0008006" key="3">
    <source>
        <dbReference type="Google" id="ProtNLM"/>
    </source>
</evidence>
<reference evidence="1" key="1">
    <citation type="submission" date="2020-06" db="EMBL/GenBank/DDBJ databases">
        <authorList>
            <consortium name="Plant Systems Biology data submission"/>
        </authorList>
    </citation>
    <scope>NUCLEOTIDE SEQUENCE</scope>
    <source>
        <strain evidence="1">D6</strain>
    </source>
</reference>
<sequence>MTIDYSTPGKVIFRMDNYVDGIVSEAKDDKFMNGTSPDPASEHLFDTSDNDAVPLNSESVEYFHTMVAKLLFVSKWARPEIQQAVAFLTTRIKSPNEHDYKKLSRVIRYLRGNQPTSPFDARSRREPRCEVVDRCVFRCAL</sequence>
<dbReference type="Proteomes" id="UP001153069">
    <property type="component" value="Unassembled WGS sequence"/>
</dbReference>
<evidence type="ECO:0000313" key="1">
    <source>
        <dbReference type="EMBL" id="CAB9528879.1"/>
    </source>
</evidence>
<accession>A0A9N8EZP3</accession>
<gene>
    <name evidence="1" type="ORF">SEMRO_2342_G324130.1</name>
</gene>
<dbReference type="OrthoDB" id="41490at2759"/>
<keyword evidence="2" id="KW-1185">Reference proteome</keyword>
<organism evidence="1 2">
    <name type="scientific">Seminavis robusta</name>
    <dbReference type="NCBI Taxonomy" id="568900"/>
    <lineage>
        <taxon>Eukaryota</taxon>
        <taxon>Sar</taxon>
        <taxon>Stramenopiles</taxon>
        <taxon>Ochrophyta</taxon>
        <taxon>Bacillariophyta</taxon>
        <taxon>Bacillariophyceae</taxon>
        <taxon>Bacillariophycidae</taxon>
        <taxon>Naviculales</taxon>
        <taxon>Naviculaceae</taxon>
        <taxon>Seminavis</taxon>
    </lineage>
</organism>
<dbReference type="AlphaFoldDB" id="A0A9N8EZP3"/>